<feature type="domain" description="OB" evidence="8">
    <location>
        <begin position="179"/>
        <end position="244"/>
    </location>
</feature>
<keyword evidence="5" id="KW-0238">DNA-binding</keyword>
<evidence type="ECO:0000256" key="2">
    <source>
        <dbReference type="ARBA" id="ARBA00017411"/>
    </source>
</evidence>
<dbReference type="PANTHER" id="PTHR13989:SF33">
    <property type="entry name" value="CST COMPLEX SUBUNIT STN1"/>
    <property type="match status" value="1"/>
</dbReference>
<gene>
    <name evidence="9" type="ORF">LCGC14_2911840</name>
</gene>
<dbReference type="AlphaFoldDB" id="A0A0F8YD58"/>
<dbReference type="CDD" id="cd03524">
    <property type="entry name" value="RPA2_OBF_family"/>
    <property type="match status" value="1"/>
</dbReference>
<dbReference type="InterPro" id="IPR040260">
    <property type="entry name" value="RFA2-like"/>
</dbReference>
<evidence type="ECO:0000313" key="9">
    <source>
        <dbReference type="EMBL" id="KKK71645.1"/>
    </source>
</evidence>
<reference evidence="9" key="1">
    <citation type="journal article" date="2015" name="Nature">
        <title>Complex archaea that bridge the gap between prokaryotes and eukaryotes.</title>
        <authorList>
            <person name="Spang A."/>
            <person name="Saw J.H."/>
            <person name="Jorgensen S.L."/>
            <person name="Zaremba-Niedzwiedzka K."/>
            <person name="Martijn J."/>
            <person name="Lind A.E."/>
            <person name="van Eijk R."/>
            <person name="Schleper C."/>
            <person name="Guy L."/>
            <person name="Ettema T.J."/>
        </authorList>
    </citation>
    <scope>NUCLEOTIDE SEQUENCE</scope>
</reference>
<dbReference type="PANTHER" id="PTHR13989">
    <property type="entry name" value="REPLICATION PROTEIN A-RELATED"/>
    <property type="match status" value="1"/>
</dbReference>
<keyword evidence="4" id="KW-0779">Telomere</keyword>
<comment type="caution">
    <text evidence="9">The sequence shown here is derived from an EMBL/GenBank/DDBJ whole genome shotgun (WGS) entry which is preliminary data.</text>
</comment>
<dbReference type="GO" id="GO:0003677">
    <property type="term" value="F:DNA binding"/>
    <property type="evidence" value="ECO:0007669"/>
    <property type="project" value="UniProtKB-KW"/>
</dbReference>
<dbReference type="Gene3D" id="2.40.50.140">
    <property type="entry name" value="Nucleic acid-binding proteins"/>
    <property type="match status" value="3"/>
</dbReference>
<name>A0A0F8YD58_9ZZZZ</name>
<comment type="subcellular location">
    <subcellularLocation>
        <location evidence="1">Chromosome</location>
        <location evidence="1">Telomere</location>
    </subcellularLocation>
</comment>
<evidence type="ECO:0000259" key="8">
    <source>
        <dbReference type="Pfam" id="PF01336"/>
    </source>
</evidence>
<dbReference type="InterPro" id="IPR004365">
    <property type="entry name" value="NA-bd_OB_tRNA"/>
</dbReference>
<keyword evidence="7" id="KW-1133">Transmembrane helix</keyword>
<feature type="transmembrane region" description="Helical" evidence="7">
    <location>
        <begin position="28"/>
        <end position="48"/>
    </location>
</feature>
<evidence type="ECO:0000256" key="7">
    <source>
        <dbReference type="SAM" id="Phobius"/>
    </source>
</evidence>
<dbReference type="InterPro" id="IPR012340">
    <property type="entry name" value="NA-bd_OB-fold"/>
</dbReference>
<feature type="non-terminal residue" evidence="9">
    <location>
        <position position="1"/>
    </location>
</feature>
<protein>
    <recommendedName>
        <fullName evidence="2">CST complex subunit STN1</fullName>
    </recommendedName>
    <alternativeName>
        <fullName evidence="6">Suppressor of cdc thirteen homolog</fullName>
    </alternativeName>
</protein>
<evidence type="ECO:0000256" key="6">
    <source>
        <dbReference type="ARBA" id="ARBA00030039"/>
    </source>
</evidence>
<sequence>PSCNRFVGVHTTCPYCGAKISKRMSVMLFKYGALAVAFIGLILLYLAARVVETKVIKVRDVIPSMSFAYVRVQGTVPFQPRIYPETKSLSFTVDDGTGRISIKAYGAVTEELIRTDKLPKIGDWVDVAGQLQVKEERASMIIQRPKEVKVTSAEVLIAQVPTLKIAQIIRGKIGQLIKCEGKIINIRTFPKGRSLKISDGSGDIDIVIWDSVYEKIPNRGTLQIGREISVQGIIGEYRGKLQVQPRAPEEIKIVGAKEEVTVAPPVAIEIPILSIDQITKDRIGQIVSCQGTVTQYRLFSKGVSLVISDGTGRISVTLWDKVKNQITDRRIFIVGTQISVRGKLGAYREQLQLVPQRAGDIRVIESGGG</sequence>
<proteinExistence type="predicted"/>
<feature type="domain" description="OB" evidence="8">
    <location>
        <begin position="85"/>
        <end position="155"/>
    </location>
</feature>
<keyword evidence="3" id="KW-0158">Chromosome</keyword>
<keyword evidence="7" id="KW-0812">Transmembrane</keyword>
<accession>A0A0F8YD58</accession>
<dbReference type="SUPFAM" id="SSF50249">
    <property type="entry name" value="Nucleic acid-binding proteins"/>
    <property type="match status" value="2"/>
</dbReference>
<feature type="domain" description="OB" evidence="8">
    <location>
        <begin position="287"/>
        <end position="356"/>
    </location>
</feature>
<evidence type="ECO:0000256" key="1">
    <source>
        <dbReference type="ARBA" id="ARBA00004574"/>
    </source>
</evidence>
<keyword evidence="7" id="KW-0472">Membrane</keyword>
<dbReference type="EMBL" id="LAZR01057639">
    <property type="protein sequence ID" value="KKK71645.1"/>
    <property type="molecule type" value="Genomic_DNA"/>
</dbReference>
<organism evidence="9">
    <name type="scientific">marine sediment metagenome</name>
    <dbReference type="NCBI Taxonomy" id="412755"/>
    <lineage>
        <taxon>unclassified sequences</taxon>
        <taxon>metagenomes</taxon>
        <taxon>ecological metagenomes</taxon>
    </lineage>
</organism>
<dbReference type="Pfam" id="PF01336">
    <property type="entry name" value="tRNA_anti-codon"/>
    <property type="match status" value="3"/>
</dbReference>
<dbReference type="GO" id="GO:0000781">
    <property type="term" value="C:chromosome, telomeric region"/>
    <property type="evidence" value="ECO:0007669"/>
    <property type="project" value="UniProtKB-SubCell"/>
</dbReference>
<evidence type="ECO:0000256" key="3">
    <source>
        <dbReference type="ARBA" id="ARBA00022454"/>
    </source>
</evidence>
<evidence type="ECO:0000256" key="4">
    <source>
        <dbReference type="ARBA" id="ARBA00022895"/>
    </source>
</evidence>
<evidence type="ECO:0000256" key="5">
    <source>
        <dbReference type="ARBA" id="ARBA00023125"/>
    </source>
</evidence>